<comment type="catalytic activity">
    <reaction evidence="22">
        <text>L-lysyl-[histone] + acetyl-CoA = N(6)-acetyl-L-lysyl-[histone] + CoA + H(+)</text>
        <dbReference type="Rhea" id="RHEA:21992"/>
        <dbReference type="Rhea" id="RHEA-COMP:9845"/>
        <dbReference type="Rhea" id="RHEA-COMP:11338"/>
        <dbReference type="ChEBI" id="CHEBI:15378"/>
        <dbReference type="ChEBI" id="CHEBI:29969"/>
        <dbReference type="ChEBI" id="CHEBI:57287"/>
        <dbReference type="ChEBI" id="CHEBI:57288"/>
        <dbReference type="ChEBI" id="CHEBI:61930"/>
        <dbReference type="EC" id="2.3.1.48"/>
    </reaction>
    <physiologicalReaction direction="left-to-right" evidence="22">
        <dbReference type="Rhea" id="RHEA:21993"/>
    </physiologicalReaction>
</comment>
<comment type="catalytic activity">
    <reaction evidence="20">
        <text>(2E)-butenoyl-CoA + L-lysyl-[protein] = N(6)-(2E)-butenoyl-L-lysyl-[protein] + CoA + H(+)</text>
        <dbReference type="Rhea" id="RHEA:53908"/>
        <dbReference type="Rhea" id="RHEA-COMP:9752"/>
        <dbReference type="Rhea" id="RHEA-COMP:13707"/>
        <dbReference type="ChEBI" id="CHEBI:15378"/>
        <dbReference type="ChEBI" id="CHEBI:29969"/>
        <dbReference type="ChEBI" id="CHEBI:57287"/>
        <dbReference type="ChEBI" id="CHEBI:57332"/>
        <dbReference type="ChEBI" id="CHEBI:137954"/>
    </reaction>
    <physiologicalReaction direction="left-to-right" evidence="20">
        <dbReference type="Rhea" id="RHEA:53909"/>
    </physiologicalReaction>
</comment>
<evidence type="ECO:0000256" key="22">
    <source>
        <dbReference type="ARBA" id="ARBA00048940"/>
    </source>
</evidence>
<comment type="catalytic activity">
    <reaction evidence="21">
        <text>L-lysyl-[protein] + acetyl-CoA = N(6)-acetyl-L-lysyl-[protein] + CoA + H(+)</text>
        <dbReference type="Rhea" id="RHEA:45948"/>
        <dbReference type="Rhea" id="RHEA-COMP:9752"/>
        <dbReference type="Rhea" id="RHEA-COMP:10731"/>
        <dbReference type="ChEBI" id="CHEBI:15378"/>
        <dbReference type="ChEBI" id="CHEBI:29969"/>
        <dbReference type="ChEBI" id="CHEBI:57287"/>
        <dbReference type="ChEBI" id="CHEBI:57288"/>
        <dbReference type="ChEBI" id="CHEBI:61930"/>
    </reaction>
    <physiologicalReaction direction="left-to-right" evidence="21">
        <dbReference type="Rhea" id="RHEA:45949"/>
    </physiologicalReaction>
</comment>
<evidence type="ECO:0000256" key="6">
    <source>
        <dbReference type="ARBA" id="ARBA00022679"/>
    </source>
</evidence>
<evidence type="ECO:0000256" key="15">
    <source>
        <dbReference type="ARBA" id="ARBA00031065"/>
    </source>
</evidence>
<dbReference type="InterPro" id="IPR015421">
    <property type="entry name" value="PyrdxlP-dep_Trfase_major"/>
</dbReference>
<dbReference type="Proteomes" id="UP000829685">
    <property type="component" value="Unassembled WGS sequence"/>
</dbReference>
<dbReference type="SUPFAM" id="SSF55729">
    <property type="entry name" value="Acyl-CoA N-acyltransferases (Nat)"/>
    <property type="match status" value="1"/>
</dbReference>
<evidence type="ECO:0000256" key="13">
    <source>
        <dbReference type="ARBA" id="ARBA00023204"/>
    </source>
</evidence>
<sequence length="1067" mass="119510">MTPNGEATVGSSDGPRQKSRATPDTLRAGCIAMVEKEGQARRAEILSVKDTKSGRQFYCNFDNFNKRLDEWVPVRRIDFEQDVEWPNPDKDKAKDGKNKKASTATGAGPKKSAVSKKAQKRPSKREQSVTSEALTPHPWTDFVESQSTSKAPSTPRELELKAGETPAAALDDMDVDDDDATPEVKKEDDGFSREAEIEKLRTGGSMTQNPTELARIRNISKVQFGKFDLFPWYFSPYPEAFTQEDVIYICEFCLLYYGDEKSFHRHRAKCTLQHPPGNEIYRDDYVSFFEIDGRRQRTWCRNLCLLSKMFLDHKTLYYDVDPFLFYVMTQKTEKGQHLVGYFSKEKESADGYNVACILTLPQYQRKGFGRLLIQFSYELSKVEGKLGSPEKPLSDLGLLSYRQYWSENILDLLLDNNERDDRVSIESISTSLAMTPQDVEHTLQALKMQVYHKGEHKLVIPQKMINQREKAKLKQKRYIDPDRIQWKPPVFTASSRTWGCLCVIFSSPSLVHSRLDLRAYDAAGRGTPQWNSAPAPELIDKLPWGFYGVQGILRILAPIRQPNATLQLLAQQHLHQTMASATTTSKRPPINASHLDASSSSHKPINLLRGWPAPSLLPTAALQQASAAVLSDPSIYTPALQYGPDPGYQPLREELASWFSRFYGTDEVADRIAITGGASQSIAGILQSFTDPSYTRAIWMVAPCYFLACPIFRDAGFDGRLRAVPEDAEGINLEYLEREIEKLEEVRGDSRVGNQPLYKDPKPYRKIYRHVIYCVPSFSNPSGKTMSLRRRQALVQLARKWDALVIADDVYDMLQWPIASSSVEAPHPSSLSRALLPRLVDIDLPLGPSPHDAPGQHFGHAISNGSFSKLVAPGMRTGWVDATPDFALGVSQTGSSRSGGAPSQFSASMLYQLLHSGALDRHIEEALKPAYQRRHARLMEAVQKVLVPLGADVRVSSLVQQGGDKEKENVFGGYFVWMSFPGGPPAKIIADRCRAVNLAIGYGAQFEVQGDESIKFDTDIRLCFAWEPEDDLVEAIERLGDVVRELKDNKFDSKDAGAGEGDLDALK</sequence>
<dbReference type="InterPro" id="IPR025995">
    <property type="entry name" value="Tudor-knot"/>
</dbReference>
<dbReference type="SUPFAM" id="SSF53383">
    <property type="entry name" value="PLP-dependent transferases"/>
    <property type="match status" value="1"/>
</dbReference>
<feature type="compositionally biased region" description="Basic and acidic residues" evidence="28">
    <location>
        <begin position="87"/>
        <end position="98"/>
    </location>
</feature>
<feature type="compositionally biased region" description="Acidic residues" evidence="28">
    <location>
        <begin position="171"/>
        <end position="181"/>
    </location>
</feature>
<evidence type="ECO:0000259" key="29">
    <source>
        <dbReference type="PROSITE" id="PS51726"/>
    </source>
</evidence>
<dbReference type="Pfam" id="PF17772">
    <property type="entry name" value="zf-MYST"/>
    <property type="match status" value="1"/>
</dbReference>
<evidence type="ECO:0000256" key="3">
    <source>
        <dbReference type="ARBA" id="ARBA00011353"/>
    </source>
</evidence>
<dbReference type="Pfam" id="PF00155">
    <property type="entry name" value="Aminotran_1_2"/>
    <property type="match status" value="1"/>
</dbReference>
<keyword evidence="31" id="KW-1185">Reference proteome</keyword>
<evidence type="ECO:0000256" key="8">
    <source>
        <dbReference type="ARBA" id="ARBA00022853"/>
    </source>
</evidence>
<dbReference type="SUPFAM" id="SSF54160">
    <property type="entry name" value="Chromo domain-like"/>
    <property type="match status" value="1"/>
</dbReference>
<evidence type="ECO:0000256" key="1">
    <source>
        <dbReference type="ARBA" id="ARBA00004123"/>
    </source>
</evidence>
<dbReference type="Gene3D" id="2.30.30.140">
    <property type="match status" value="1"/>
</dbReference>
<keyword evidence="7" id="KW-0227">DNA damage</keyword>
<dbReference type="CDD" id="cd00609">
    <property type="entry name" value="AAT_like"/>
    <property type="match status" value="1"/>
</dbReference>
<keyword evidence="13" id="KW-0234">DNA repair</keyword>
<evidence type="ECO:0000256" key="18">
    <source>
        <dbReference type="ARBA" id="ARBA00045805"/>
    </source>
</evidence>
<evidence type="ECO:0000256" key="4">
    <source>
        <dbReference type="ARBA" id="ARBA00013184"/>
    </source>
</evidence>
<dbReference type="EC" id="2.3.1.48" evidence="4"/>
<evidence type="ECO:0000256" key="7">
    <source>
        <dbReference type="ARBA" id="ARBA00022763"/>
    </source>
</evidence>
<dbReference type="GO" id="GO:0006357">
    <property type="term" value="P:regulation of transcription by RNA polymerase II"/>
    <property type="evidence" value="ECO:0007669"/>
    <property type="project" value="TreeGrafter"/>
</dbReference>
<evidence type="ECO:0000256" key="23">
    <source>
        <dbReference type="ARBA" id="ARBA00074445"/>
    </source>
</evidence>
<keyword evidence="9" id="KW-0007">Acetylation</keyword>
<proteinExistence type="inferred from homology"/>
<feature type="region of interest" description="Disordered" evidence="28">
    <location>
        <begin position="1"/>
        <end position="27"/>
    </location>
</feature>
<comment type="subunit">
    <text evidence="3">Component of the NuA4 histone acetyltransferase complex.</text>
</comment>
<dbReference type="Gene3D" id="3.30.60.60">
    <property type="entry name" value="N-acetyl transferase-like"/>
    <property type="match status" value="1"/>
</dbReference>
<dbReference type="PANTHER" id="PTHR10615:SF218">
    <property type="entry name" value="HISTONE ACETYLTRANSFERASE ESA1"/>
    <property type="match status" value="1"/>
</dbReference>
<dbReference type="InterPro" id="IPR050603">
    <property type="entry name" value="MYST_HAT"/>
</dbReference>
<dbReference type="InterPro" id="IPR040706">
    <property type="entry name" value="Zf-MYST"/>
</dbReference>
<comment type="catalytic activity">
    <reaction evidence="19">
        <text>2-hydroxyisobutanoyl-CoA + L-lysyl-[protein] = N(6)-(2-hydroxyisobutanoyl)-L-lysyl-[protein] + CoA + H(+)</text>
        <dbReference type="Rhea" id="RHEA:24180"/>
        <dbReference type="Rhea" id="RHEA-COMP:9752"/>
        <dbReference type="Rhea" id="RHEA-COMP:15921"/>
        <dbReference type="ChEBI" id="CHEBI:15378"/>
        <dbReference type="ChEBI" id="CHEBI:29969"/>
        <dbReference type="ChEBI" id="CHEBI:57287"/>
        <dbReference type="ChEBI" id="CHEBI:131780"/>
        <dbReference type="ChEBI" id="CHEBI:144968"/>
    </reaction>
    <physiologicalReaction direction="left-to-right" evidence="19">
        <dbReference type="Rhea" id="RHEA:24181"/>
    </physiologicalReaction>
</comment>
<evidence type="ECO:0000256" key="9">
    <source>
        <dbReference type="ARBA" id="ARBA00022990"/>
    </source>
</evidence>
<dbReference type="FunFam" id="3.40.630.30:FF:000002">
    <property type="entry name" value="Histone acetyltransferase"/>
    <property type="match status" value="1"/>
</dbReference>
<evidence type="ECO:0000256" key="24">
    <source>
        <dbReference type="ARBA" id="ARBA00075313"/>
    </source>
</evidence>
<evidence type="ECO:0000256" key="26">
    <source>
        <dbReference type="ARBA" id="ARBA00077673"/>
    </source>
</evidence>
<dbReference type="InterPro" id="IPR002717">
    <property type="entry name" value="HAT_MYST-type"/>
</dbReference>
<dbReference type="InterPro" id="IPR016181">
    <property type="entry name" value="Acyl_CoA_acyltransferase"/>
</dbReference>
<dbReference type="GO" id="GO:0003682">
    <property type="term" value="F:chromatin binding"/>
    <property type="evidence" value="ECO:0007669"/>
    <property type="project" value="TreeGrafter"/>
</dbReference>
<feature type="compositionally biased region" description="Basic residues" evidence="28">
    <location>
        <begin position="113"/>
        <end position="123"/>
    </location>
</feature>
<protein>
    <recommendedName>
        <fullName evidence="5">Histone acetyltransferase ESA1</fullName>
        <ecNumber evidence="4">2.3.1.48</ecNumber>
    </recommendedName>
    <alternativeName>
        <fullName evidence="23">Histone acetyltransferase esa1</fullName>
    </alternativeName>
    <alternativeName>
        <fullName evidence="15 24">protein 2-hydroxyisobutyryltransferase ESA1</fullName>
    </alternativeName>
    <alternativeName>
        <fullName evidence="17 25">protein acetyltransferase ESA1</fullName>
    </alternativeName>
    <alternativeName>
        <fullName evidence="16 26">protein crotonyltransferase ESA1</fullName>
    </alternativeName>
</protein>
<dbReference type="GO" id="GO:0000785">
    <property type="term" value="C:chromatin"/>
    <property type="evidence" value="ECO:0007669"/>
    <property type="project" value="TreeGrafter"/>
</dbReference>
<name>A0A9P9WCX4_9PEZI</name>
<dbReference type="InterPro" id="IPR015422">
    <property type="entry name" value="PyrdxlP-dep_Trfase_small"/>
</dbReference>
<feature type="compositionally biased region" description="Polar residues" evidence="28">
    <location>
        <begin position="1"/>
        <end position="11"/>
    </location>
</feature>
<reference evidence="30" key="1">
    <citation type="submission" date="2021-03" db="EMBL/GenBank/DDBJ databases">
        <title>Revisited historic fungal species revealed as producer of novel bioactive compounds through whole genome sequencing and comparative genomics.</title>
        <authorList>
            <person name="Vignolle G.A."/>
            <person name="Hochenegger N."/>
            <person name="Mach R.L."/>
            <person name="Mach-Aigner A.R."/>
            <person name="Javad Rahimi M."/>
            <person name="Salim K.A."/>
            <person name="Chan C.M."/>
            <person name="Lim L.B.L."/>
            <person name="Cai F."/>
            <person name="Druzhinina I.S."/>
            <person name="U'Ren J.M."/>
            <person name="Derntl C."/>
        </authorList>
    </citation>
    <scope>NUCLEOTIDE SEQUENCE</scope>
    <source>
        <strain evidence="30">TUCIM 5799</strain>
    </source>
</reference>
<keyword evidence="11" id="KW-0010">Activator</keyword>
<evidence type="ECO:0000256" key="2">
    <source>
        <dbReference type="ARBA" id="ARBA00010107"/>
    </source>
</evidence>
<evidence type="ECO:0000256" key="14">
    <source>
        <dbReference type="ARBA" id="ARBA00023242"/>
    </source>
</evidence>
<evidence type="ECO:0000256" key="28">
    <source>
        <dbReference type="SAM" id="MobiDB-lite"/>
    </source>
</evidence>
<dbReference type="PROSITE" id="PS51726">
    <property type="entry name" value="MYST_HAT"/>
    <property type="match status" value="1"/>
</dbReference>
<gene>
    <name evidence="30" type="ORF">JX265_011259</name>
</gene>
<evidence type="ECO:0000256" key="12">
    <source>
        <dbReference type="ARBA" id="ARBA00023163"/>
    </source>
</evidence>
<dbReference type="Gene3D" id="3.40.630.30">
    <property type="match status" value="1"/>
</dbReference>
<evidence type="ECO:0000256" key="19">
    <source>
        <dbReference type="ARBA" id="ARBA00047557"/>
    </source>
</evidence>
<keyword evidence="6" id="KW-0808">Transferase</keyword>
<keyword evidence="12" id="KW-0804">Transcription</keyword>
<evidence type="ECO:0000256" key="20">
    <source>
        <dbReference type="ARBA" id="ARBA00047752"/>
    </source>
</evidence>
<dbReference type="CDD" id="cd04301">
    <property type="entry name" value="NAT_SF"/>
    <property type="match status" value="1"/>
</dbReference>
<evidence type="ECO:0000256" key="17">
    <source>
        <dbReference type="ARBA" id="ARBA00031553"/>
    </source>
</evidence>
<dbReference type="GO" id="GO:0006281">
    <property type="term" value="P:DNA repair"/>
    <property type="evidence" value="ECO:0007669"/>
    <property type="project" value="UniProtKB-KW"/>
</dbReference>
<keyword evidence="8" id="KW-0156">Chromatin regulator</keyword>
<dbReference type="FunFam" id="1.10.10.10:FF:000022">
    <property type="entry name" value="Histone acetyltransferase"/>
    <property type="match status" value="1"/>
</dbReference>
<evidence type="ECO:0000313" key="31">
    <source>
        <dbReference type="Proteomes" id="UP000829685"/>
    </source>
</evidence>
<accession>A0A9P9WCX4</accession>
<comment type="caution">
    <text evidence="30">The sequence shown here is derived from an EMBL/GenBank/DDBJ whole genome shotgun (WGS) entry which is preliminary data.</text>
</comment>
<dbReference type="GO" id="GO:0004402">
    <property type="term" value="F:histone acetyltransferase activity"/>
    <property type="evidence" value="ECO:0007669"/>
    <property type="project" value="InterPro"/>
</dbReference>
<dbReference type="InterPro" id="IPR016197">
    <property type="entry name" value="Chromo-like_dom_sf"/>
</dbReference>
<evidence type="ECO:0000256" key="27">
    <source>
        <dbReference type="PIRSR" id="PIRSR602717-51"/>
    </source>
</evidence>
<dbReference type="InterPro" id="IPR036388">
    <property type="entry name" value="WH-like_DNA-bd_sf"/>
</dbReference>
<dbReference type="EMBL" id="JAFIMR010000040">
    <property type="protein sequence ID" value="KAI1857524.1"/>
    <property type="molecule type" value="Genomic_DNA"/>
</dbReference>
<dbReference type="Pfam" id="PF01853">
    <property type="entry name" value="MOZ_SAS"/>
    <property type="match status" value="1"/>
</dbReference>
<keyword evidence="14" id="KW-0539">Nucleus</keyword>
<evidence type="ECO:0000256" key="11">
    <source>
        <dbReference type="ARBA" id="ARBA00023159"/>
    </source>
</evidence>
<evidence type="ECO:0000256" key="10">
    <source>
        <dbReference type="ARBA" id="ARBA00023015"/>
    </source>
</evidence>
<dbReference type="Pfam" id="PF11717">
    <property type="entry name" value="Tudor-knot"/>
    <property type="match status" value="1"/>
</dbReference>
<dbReference type="Gene3D" id="1.10.10.10">
    <property type="entry name" value="Winged helix-like DNA-binding domain superfamily/Winged helix DNA-binding domain"/>
    <property type="match status" value="1"/>
</dbReference>
<comment type="subcellular location">
    <subcellularLocation>
        <location evidence="1">Nucleus</location>
    </subcellularLocation>
</comment>
<dbReference type="Gene3D" id="3.40.640.10">
    <property type="entry name" value="Type I PLP-dependent aspartate aminotransferase-like (Major domain)"/>
    <property type="match status" value="1"/>
</dbReference>
<keyword evidence="10" id="KW-0805">Transcription regulation</keyword>
<feature type="compositionally biased region" description="Basic and acidic residues" evidence="28">
    <location>
        <begin position="182"/>
        <end position="192"/>
    </location>
</feature>
<evidence type="ECO:0000256" key="25">
    <source>
        <dbReference type="ARBA" id="ARBA00076782"/>
    </source>
</evidence>
<comment type="function">
    <text evidence="18">Catalytic component of the NuA4 histone acetyltransferase (HAT) complex which is involved in epigenetic transcriptional activation of selected genes principally by acetylation of nucleosomal histones H4, H3, H2B, H2A and H2A variant H2A.Z. Acetylates histone H4 to form H4K5ac, H4K8ac, H4K12ac and H4K16ac, histone H3 to form H3K14ac, and histone H2A to form H2AK4ac and H2AK7ac. The NuA4 complex is involved in the DNA damage response and is required for chromosome segregation. The NuA4 complex plays a direct role in repair of DNA double-strand breaks (DSBs) through homologous recombination. Recruitment to promoters depends on H3K4me. Also acetylates non-histone proteins. In addition to protein acetyltransferase, can use different acyl-CoA substrates, such as 2-hydroxyisobutanoyl-CoA (2-hydroxyisobutyryl-CoA) or (2E)-butenoyl-CoA (crotonyl-CoA), and is able to mediate protein 2-hydroxyisobutyrylation and crotonylation, respectively.</text>
</comment>
<dbReference type="PANTHER" id="PTHR10615">
    <property type="entry name" value="HISTONE ACETYLTRANSFERASE"/>
    <property type="match status" value="1"/>
</dbReference>
<organism evidence="30 31">
    <name type="scientific">Neoarthrinium moseri</name>
    <dbReference type="NCBI Taxonomy" id="1658444"/>
    <lineage>
        <taxon>Eukaryota</taxon>
        <taxon>Fungi</taxon>
        <taxon>Dikarya</taxon>
        <taxon>Ascomycota</taxon>
        <taxon>Pezizomycotina</taxon>
        <taxon>Sordariomycetes</taxon>
        <taxon>Xylariomycetidae</taxon>
        <taxon>Amphisphaeriales</taxon>
        <taxon>Apiosporaceae</taxon>
        <taxon>Neoarthrinium</taxon>
    </lineage>
</organism>
<dbReference type="FunFam" id="3.30.60.60:FF:000001">
    <property type="entry name" value="Histone acetyltransferase"/>
    <property type="match status" value="1"/>
</dbReference>
<evidence type="ECO:0000256" key="21">
    <source>
        <dbReference type="ARBA" id="ARBA00047787"/>
    </source>
</evidence>
<feature type="compositionally biased region" description="Polar residues" evidence="28">
    <location>
        <begin position="143"/>
        <end position="152"/>
    </location>
</feature>
<dbReference type="FunFam" id="3.40.640.10:FF:000080">
    <property type="entry name" value="Aminotransferase, putative"/>
    <property type="match status" value="1"/>
</dbReference>
<dbReference type="GO" id="GO:0003712">
    <property type="term" value="F:transcription coregulator activity"/>
    <property type="evidence" value="ECO:0007669"/>
    <property type="project" value="TreeGrafter"/>
</dbReference>
<dbReference type="InterPro" id="IPR015424">
    <property type="entry name" value="PyrdxlP-dep_Trfase"/>
</dbReference>
<feature type="region of interest" description="Disordered" evidence="28">
    <location>
        <begin position="83"/>
        <end position="192"/>
    </location>
</feature>
<evidence type="ECO:0000256" key="5">
    <source>
        <dbReference type="ARBA" id="ARBA00022255"/>
    </source>
</evidence>
<dbReference type="InterPro" id="IPR004839">
    <property type="entry name" value="Aminotransferase_I/II_large"/>
</dbReference>
<dbReference type="GO" id="GO:0005634">
    <property type="term" value="C:nucleus"/>
    <property type="evidence" value="ECO:0007669"/>
    <property type="project" value="UniProtKB-SubCell"/>
</dbReference>
<dbReference type="AlphaFoldDB" id="A0A9P9WCX4"/>
<evidence type="ECO:0000256" key="16">
    <source>
        <dbReference type="ARBA" id="ARBA00031133"/>
    </source>
</evidence>
<evidence type="ECO:0000313" key="30">
    <source>
        <dbReference type="EMBL" id="KAI1857524.1"/>
    </source>
</evidence>
<feature type="domain" description="MYST-type HAT" evidence="29">
    <location>
        <begin position="214"/>
        <end position="488"/>
    </location>
</feature>
<feature type="active site" description="Proton donor/acceptor" evidence="27">
    <location>
        <position position="390"/>
    </location>
</feature>
<comment type="similarity">
    <text evidence="2">Belongs to the MYST (SAS/MOZ) family.</text>
</comment>
<dbReference type="Gene3D" id="3.90.1150.10">
    <property type="entry name" value="Aspartate Aminotransferase, domain 1"/>
    <property type="match status" value="1"/>
</dbReference>
<dbReference type="GO" id="GO:0030170">
    <property type="term" value="F:pyridoxal phosphate binding"/>
    <property type="evidence" value="ECO:0007669"/>
    <property type="project" value="InterPro"/>
</dbReference>